<feature type="region of interest" description="Disordered" evidence="1">
    <location>
        <begin position="582"/>
        <end position="741"/>
    </location>
</feature>
<evidence type="ECO:0000256" key="1">
    <source>
        <dbReference type="SAM" id="MobiDB-lite"/>
    </source>
</evidence>
<dbReference type="GO" id="GO:0000781">
    <property type="term" value="C:chromosome, telomeric region"/>
    <property type="evidence" value="ECO:0007669"/>
    <property type="project" value="InterPro"/>
</dbReference>
<reference evidence="3" key="1">
    <citation type="submission" date="2021-03" db="EMBL/GenBank/DDBJ databases">
        <title>Comparative genomics and phylogenomic investigation of the class Geoglossomycetes provide insights into ecological specialization and systematics.</title>
        <authorList>
            <person name="Melie T."/>
            <person name="Pirro S."/>
            <person name="Miller A.N."/>
            <person name="Quandt A."/>
        </authorList>
    </citation>
    <scope>NUCLEOTIDE SEQUENCE</scope>
    <source>
        <strain evidence="3">CAQ_001_2017</strain>
    </source>
</reference>
<evidence type="ECO:0000313" key="3">
    <source>
        <dbReference type="EMBL" id="KAH0559330.1"/>
    </source>
</evidence>
<feature type="region of interest" description="Disordered" evidence="1">
    <location>
        <begin position="1212"/>
        <end position="1251"/>
    </location>
</feature>
<comment type="caution">
    <text evidence="3">The sequence shown here is derived from an EMBL/GenBank/DDBJ whole genome shotgun (WGS) entry which is preliminary data.</text>
</comment>
<feature type="compositionally biased region" description="Basic and acidic residues" evidence="1">
    <location>
        <begin position="905"/>
        <end position="921"/>
    </location>
</feature>
<feature type="compositionally biased region" description="Acidic residues" evidence="1">
    <location>
        <begin position="262"/>
        <end position="273"/>
    </location>
</feature>
<keyword evidence="4" id="KW-1185">Reference proteome</keyword>
<evidence type="ECO:0000313" key="4">
    <source>
        <dbReference type="Proteomes" id="UP000750711"/>
    </source>
</evidence>
<accession>A0A9P8LBR0</accession>
<dbReference type="Proteomes" id="UP000750711">
    <property type="component" value="Unassembled WGS sequence"/>
</dbReference>
<feature type="compositionally biased region" description="Basic and acidic residues" evidence="1">
    <location>
        <begin position="244"/>
        <end position="255"/>
    </location>
</feature>
<sequence length="1432" mass="155246">MTSSMLHLTPASSHPPLSTTSLLPIAQLDPLLSSHPSRSIRAVVTLIWPYSSSKRSISFLLAEPDFRLRRNRGQVRVHFHGSAAKAVSRCGVVSGDVVSLGLEGAEWLRAEAVATPGKGIDWDLSFAERLLMELSGEARQSAVLDIDHPTPSPEPEPEPEVQAAPPPRPSSPQSPALSPQHLPDSPRKAPPNEWSSPAFLKRARLSSGSLFASSYDPFADADGFIEGKGRKRTRFWRESGQWRYMDRTPSPEKEVPGSSPEGAEDAMDVDEDVAGVAPGFDERSPLAEERGSGDSVPGNSEEIALAEELGVVPEDEPKSTTPNVEDFAQTGAVMSSSQETLQPQEAYTALNAVHDNAGAVLSSPEIGGPELSPQRTDHVALLESSENYNVPPTHPPSITLAQMEAIYTDESRAFLGAQEAPSSPRLRPVPSPSLPAVSPFASSFTDAIDHPNSVQPQMQLDLDMSGEQGGAGRDERVESMAEDPSSWRNSPRSSTPRSVNRYGDSTGRPLEPDTDEREATGAHPTHVANTILSAVIVESREGDEREGMDEESESETDEFGDDEREELYSSIVPRLTQFISANAVDGYEPQPKTYEDNQGNLHSPSLPQVNRDDETGLSGKRVTEPEDLEDSDQQSLSHETQILDGEADEEYQSDEEQYDEFMEGDEAISDQGESEEDEEESYTSGSSPVPQGRITTQSAEVIDLISDDDDDDGDGLQRAVQSEMAARQPIHFGSDGAGLSSFVSEPKADDFAEQWDRVIASQNGSMSGRGDFVEDARKYEQTLTLEEENEVYGVDVEASESSILQAQVPEGHDTFQERDEIYGIGGNDVSGEESSDEEQPANIVKETQNGRLETRQNEGDPMEATGGRSLEKEWFIEAANAEETQPARASAVVIPLNTINLPDADGVKQSDAEGGEGRDSVGPRVSAALDEEELPPSQPTHEAEERGTPYVEDDPRGLQHSPPNAPILDAVQTQPQLDPAFEGELGPAIEIRYPILPAVGDDQHSSLSTFAAEPPIRVSKSASEGKPCLQLQTPEATQQTFMSSQLSAISVHQDTHPTPAATQQDPPSPRGSLPLASQEQAFQDLTAPQEIPTSPPSLASPLLQGQRSFSPPESQLENVSSRFSVPPTEETQATTLTLQPTQITSSEPPTSPSSPRESLLQKLREIKSASSKKQQAGRDVVPDIISPWFTTKEVDQPEVDVEDERLRDHELRADAGDEAAAETQRISDGTQALPQNGPDAPRPPTTISPSADTAGITTSLSYFSLLSTLQFLFSRTVDTLAIVTRHQRIRKGRGPHDFTLSLAITDSSIPTSVTVTISRPFKSALPIVSAGDGILLRGFKVTSQKRKLLLQSTEVSSWAVFKSDGEVQIKGPPVEHGEGEAREIETLKSWWQELGMQTRREVAIMTQDEHRDFLAGVRSDLTENSQETAKGA</sequence>
<dbReference type="GO" id="GO:0000723">
    <property type="term" value="P:telomere maintenance"/>
    <property type="evidence" value="ECO:0007669"/>
    <property type="project" value="InterPro"/>
</dbReference>
<dbReference type="GO" id="GO:0003677">
    <property type="term" value="F:DNA binding"/>
    <property type="evidence" value="ECO:0007669"/>
    <property type="project" value="InterPro"/>
</dbReference>
<dbReference type="Gene3D" id="2.40.50.140">
    <property type="entry name" value="Nucleic acid-binding proteins"/>
    <property type="match status" value="1"/>
</dbReference>
<feature type="compositionally biased region" description="Low complexity" evidence="1">
    <location>
        <begin position="434"/>
        <end position="444"/>
    </location>
</feature>
<feature type="compositionally biased region" description="Polar residues" evidence="1">
    <location>
        <begin position="486"/>
        <end position="498"/>
    </location>
</feature>
<feature type="compositionally biased region" description="Low complexity" evidence="1">
    <location>
        <begin position="1126"/>
        <end position="1158"/>
    </location>
</feature>
<feature type="region of interest" description="Disordered" evidence="1">
    <location>
        <begin position="805"/>
        <end position="870"/>
    </location>
</feature>
<feature type="compositionally biased region" description="Polar residues" evidence="1">
    <location>
        <begin position="1030"/>
        <end position="1052"/>
    </location>
</feature>
<feature type="region of interest" description="Disordered" evidence="1">
    <location>
        <begin position="211"/>
        <end position="326"/>
    </location>
</feature>
<feature type="compositionally biased region" description="Polar residues" evidence="1">
    <location>
        <begin position="596"/>
        <end position="608"/>
    </location>
</feature>
<feature type="region of interest" description="Disordered" evidence="1">
    <location>
        <begin position="412"/>
        <end position="570"/>
    </location>
</feature>
<protein>
    <recommendedName>
        <fullName evidence="2">Telomeric single stranded DNA binding POT1/Cdc13 domain-containing protein</fullName>
    </recommendedName>
</protein>
<name>A0A9P8LBR0_9PEZI</name>
<feature type="compositionally biased region" description="Acidic residues" evidence="1">
    <location>
        <begin position="830"/>
        <end position="839"/>
    </location>
</feature>
<feature type="compositionally biased region" description="Polar residues" evidence="1">
    <location>
        <begin position="1105"/>
        <end position="1123"/>
    </location>
</feature>
<feature type="compositionally biased region" description="Acidic residues" evidence="1">
    <location>
        <begin position="645"/>
        <end position="681"/>
    </location>
</feature>
<dbReference type="EMBL" id="JAGHQM010000625">
    <property type="protein sequence ID" value="KAH0559330.1"/>
    <property type="molecule type" value="Genomic_DNA"/>
</dbReference>
<gene>
    <name evidence="3" type="ORF">GP486_004156</name>
</gene>
<feature type="compositionally biased region" description="Acidic residues" evidence="1">
    <location>
        <begin position="546"/>
        <end position="565"/>
    </location>
</feature>
<dbReference type="SMART" id="SM00976">
    <property type="entry name" value="Telo_bind"/>
    <property type="match status" value="1"/>
</dbReference>
<proteinExistence type="predicted"/>
<feature type="region of interest" description="Disordered" evidence="1">
    <location>
        <begin position="1017"/>
        <end position="1179"/>
    </location>
</feature>
<feature type="domain" description="Telomeric single stranded DNA binding POT1/Cdc13" evidence="2">
    <location>
        <begin position="1263"/>
        <end position="1392"/>
    </location>
</feature>
<feature type="compositionally biased region" description="Basic and acidic residues" evidence="1">
    <location>
        <begin position="280"/>
        <end position="292"/>
    </location>
</feature>
<evidence type="ECO:0000259" key="2">
    <source>
        <dbReference type="SMART" id="SM00976"/>
    </source>
</evidence>
<dbReference type="SUPFAM" id="SSF50249">
    <property type="entry name" value="Nucleic acid-binding proteins"/>
    <property type="match status" value="1"/>
</dbReference>
<feature type="region of interest" description="Disordered" evidence="1">
    <location>
        <begin position="900"/>
        <end position="983"/>
    </location>
</feature>
<dbReference type="InterPro" id="IPR011564">
    <property type="entry name" value="Telomer_end-bd_POT1/Cdc13"/>
</dbReference>
<dbReference type="InterPro" id="IPR012340">
    <property type="entry name" value="NA-bd_OB-fold"/>
</dbReference>
<organism evidence="3 4">
    <name type="scientific">Trichoglossum hirsutum</name>
    <dbReference type="NCBI Taxonomy" id="265104"/>
    <lineage>
        <taxon>Eukaryota</taxon>
        <taxon>Fungi</taxon>
        <taxon>Dikarya</taxon>
        <taxon>Ascomycota</taxon>
        <taxon>Pezizomycotina</taxon>
        <taxon>Geoglossomycetes</taxon>
        <taxon>Geoglossales</taxon>
        <taxon>Geoglossaceae</taxon>
        <taxon>Trichoglossum</taxon>
    </lineage>
</organism>
<dbReference type="CDD" id="cd04497">
    <property type="entry name" value="hPOT1_OB1_like"/>
    <property type="match status" value="1"/>
</dbReference>
<feature type="compositionally biased region" description="Basic and acidic residues" evidence="1">
    <location>
        <begin position="810"/>
        <end position="821"/>
    </location>
</feature>
<feature type="compositionally biased region" description="Acidic residues" evidence="1">
    <location>
        <begin position="705"/>
        <end position="714"/>
    </location>
</feature>
<feature type="compositionally biased region" description="Basic and acidic residues" evidence="1">
    <location>
        <begin position="941"/>
        <end position="957"/>
    </location>
</feature>
<feature type="compositionally biased region" description="Polar residues" evidence="1">
    <location>
        <begin position="1224"/>
        <end position="1234"/>
    </location>
</feature>
<feature type="region of interest" description="Disordered" evidence="1">
    <location>
        <begin position="145"/>
        <end position="195"/>
    </location>
</feature>